<reference evidence="1" key="1">
    <citation type="journal article" date="2012" name="Science">
        <title>Fermentation, hydrogen, and sulfur metabolism in multiple uncultivated bacterial phyla.</title>
        <authorList>
            <person name="Wrighton K.C."/>
            <person name="Thomas B.C."/>
            <person name="Sharon I."/>
            <person name="Miller C.S."/>
            <person name="Castelle C.J."/>
            <person name="VerBerkmoes N.C."/>
            <person name="Wilkins M.J."/>
            <person name="Hettich R.L."/>
            <person name="Lipton M.S."/>
            <person name="Williams K.H."/>
            <person name="Long P.E."/>
            <person name="Banfield J.F."/>
        </authorList>
    </citation>
    <scope>NUCLEOTIDE SEQUENCE [LARGE SCALE GENOMIC DNA]</scope>
</reference>
<comment type="caution">
    <text evidence="1">The sequence shown here is derived from an EMBL/GenBank/DDBJ whole genome shotgun (WGS) entry which is preliminary data.</text>
</comment>
<organism evidence="1">
    <name type="scientific">uncultured bacterium</name>
    <name type="common">gcode 4</name>
    <dbReference type="NCBI Taxonomy" id="1234023"/>
    <lineage>
        <taxon>Bacteria</taxon>
        <taxon>environmental samples</taxon>
    </lineage>
</organism>
<evidence type="ECO:0000313" key="1">
    <source>
        <dbReference type="EMBL" id="EKE30374.1"/>
    </source>
</evidence>
<protein>
    <submittedName>
        <fullName evidence="1">Uncharacterized protein</fullName>
    </submittedName>
</protein>
<accession>K2GIS7</accession>
<dbReference type="EMBL" id="AMFJ01000001">
    <property type="protein sequence ID" value="EKE30374.1"/>
    <property type="molecule type" value="Genomic_DNA"/>
</dbReference>
<gene>
    <name evidence="1" type="ORF">ACD_2C00001G0024</name>
</gene>
<sequence length="178" mass="21150">MENFEKDDINNKKEKLSEKELKKEAAKNIEFKKEKDKLLNMIEKDRNLAMLRSIIERWLIRPEIIKAIAEWKWLDILEINEVLKKIDDISATEKIDSILPKEMRVTKEEYLEALGSPEPRGHLIDKLNRSLDHLYLLSNPFSWNIYDMFSWLFLILNKNLVAVQDRTIDIKLSLLAKK</sequence>
<dbReference type="AlphaFoldDB" id="K2GIS7"/>
<name>K2GIS7_9BACT</name>
<proteinExistence type="predicted"/>